<comment type="caution">
    <text evidence="6">The sequence shown here is derived from an EMBL/GenBank/DDBJ whole genome shotgun (WGS) entry which is preliminary data.</text>
</comment>
<organism evidence="6">
    <name type="scientific">Dissulfuribacter thermophilus</name>
    <dbReference type="NCBI Taxonomy" id="1156395"/>
    <lineage>
        <taxon>Bacteria</taxon>
        <taxon>Pseudomonadati</taxon>
        <taxon>Thermodesulfobacteriota</taxon>
        <taxon>Dissulfuribacteria</taxon>
        <taxon>Dissulfuribacterales</taxon>
        <taxon>Dissulfuribacteraceae</taxon>
        <taxon>Dissulfuribacter</taxon>
    </lineage>
</organism>
<sequence>MRILIVDDEAVQRELLKGFLEKLGFEVIEAEDGEQAIAIFREEPIDLVLLDQKMPGISGEETLERLKAINPLVRSIMITAYGSIGTAVNVMKLGADDFLEKPVDLEVLEKKILRIEQDIEMDQDLEEVEERMKEEGDRPLPINIIAESRPMKQVLSLVQRVSVTPWTVLIHGETGTGKELIARLIHLLSERKDRPFVELNCATIPENLFESELFGHEKGAFTGATSRRIGLFETAKGGSIFLDEIGELPLSLQPKLLRALQEKKITRV</sequence>
<dbReference type="GO" id="GO:0006355">
    <property type="term" value="P:regulation of DNA-templated transcription"/>
    <property type="evidence" value="ECO:0007669"/>
    <property type="project" value="InterPro"/>
</dbReference>
<dbReference type="SMART" id="SM00448">
    <property type="entry name" value="REC"/>
    <property type="match status" value="1"/>
</dbReference>
<dbReference type="InterPro" id="IPR001789">
    <property type="entry name" value="Sig_transdc_resp-reg_receiver"/>
</dbReference>
<reference evidence="6" key="1">
    <citation type="journal article" date="2020" name="mSystems">
        <title>Genome- and Community-Level Interaction Insights into Carbon Utilization and Element Cycling Functions of Hydrothermarchaeota in Hydrothermal Sediment.</title>
        <authorList>
            <person name="Zhou Z."/>
            <person name="Liu Y."/>
            <person name="Xu W."/>
            <person name="Pan J."/>
            <person name="Luo Z.H."/>
            <person name="Li M."/>
        </authorList>
    </citation>
    <scope>NUCLEOTIDE SEQUENCE [LARGE SCALE GENOMIC DNA]</scope>
    <source>
        <strain evidence="6">HyVt-503</strain>
    </source>
</reference>
<feature type="domain" description="Sigma-54 factor interaction" evidence="4">
    <location>
        <begin position="144"/>
        <end position="268"/>
    </location>
</feature>
<evidence type="ECO:0000256" key="3">
    <source>
        <dbReference type="PROSITE-ProRule" id="PRU00169"/>
    </source>
</evidence>
<feature type="domain" description="Response regulatory" evidence="5">
    <location>
        <begin position="2"/>
        <end position="116"/>
    </location>
</feature>
<evidence type="ECO:0000259" key="4">
    <source>
        <dbReference type="PROSITE" id="PS50045"/>
    </source>
</evidence>
<dbReference type="AlphaFoldDB" id="A0A7V2WSW0"/>
<keyword evidence="1" id="KW-0547">Nucleotide-binding</keyword>
<dbReference type="InterPro" id="IPR027417">
    <property type="entry name" value="P-loop_NTPase"/>
</dbReference>
<dbReference type="EMBL" id="DRND01000329">
    <property type="protein sequence ID" value="HFC47054.1"/>
    <property type="molecule type" value="Genomic_DNA"/>
</dbReference>
<name>A0A7V2WSW0_9BACT</name>
<evidence type="ECO:0000256" key="1">
    <source>
        <dbReference type="ARBA" id="ARBA00022741"/>
    </source>
</evidence>
<evidence type="ECO:0000259" key="5">
    <source>
        <dbReference type="PROSITE" id="PS50110"/>
    </source>
</evidence>
<keyword evidence="2" id="KW-0067">ATP-binding</keyword>
<feature type="non-terminal residue" evidence="6">
    <location>
        <position position="268"/>
    </location>
</feature>
<dbReference type="GO" id="GO:0005524">
    <property type="term" value="F:ATP binding"/>
    <property type="evidence" value="ECO:0007669"/>
    <property type="project" value="UniProtKB-KW"/>
</dbReference>
<dbReference type="CDD" id="cd00009">
    <property type="entry name" value="AAA"/>
    <property type="match status" value="1"/>
</dbReference>
<evidence type="ECO:0000313" key="6">
    <source>
        <dbReference type="EMBL" id="HFC47054.1"/>
    </source>
</evidence>
<dbReference type="SUPFAM" id="SSF52540">
    <property type="entry name" value="P-loop containing nucleoside triphosphate hydrolases"/>
    <property type="match status" value="1"/>
</dbReference>
<dbReference type="SUPFAM" id="SSF52172">
    <property type="entry name" value="CheY-like"/>
    <property type="match status" value="1"/>
</dbReference>
<accession>A0A7V2WSW0</accession>
<dbReference type="PROSITE" id="PS00675">
    <property type="entry name" value="SIGMA54_INTERACT_1"/>
    <property type="match status" value="1"/>
</dbReference>
<dbReference type="Pfam" id="PF00072">
    <property type="entry name" value="Response_reg"/>
    <property type="match status" value="1"/>
</dbReference>
<proteinExistence type="predicted"/>
<dbReference type="PANTHER" id="PTHR32071">
    <property type="entry name" value="TRANSCRIPTIONAL REGULATORY PROTEIN"/>
    <property type="match status" value="1"/>
</dbReference>
<gene>
    <name evidence="6" type="ORF">ENJ63_04150</name>
</gene>
<dbReference type="PROSITE" id="PS50110">
    <property type="entry name" value="RESPONSE_REGULATORY"/>
    <property type="match status" value="1"/>
</dbReference>
<dbReference type="Gene3D" id="3.40.50.300">
    <property type="entry name" value="P-loop containing nucleotide triphosphate hydrolases"/>
    <property type="match status" value="1"/>
</dbReference>
<dbReference type="Proteomes" id="UP000885797">
    <property type="component" value="Unassembled WGS sequence"/>
</dbReference>
<dbReference type="PANTHER" id="PTHR32071:SF113">
    <property type="entry name" value="ALGINATE BIOSYNTHESIS TRANSCRIPTIONAL REGULATORY PROTEIN ALGB"/>
    <property type="match status" value="1"/>
</dbReference>
<keyword evidence="3" id="KW-0597">Phosphoprotein</keyword>
<feature type="modified residue" description="4-aspartylphosphate" evidence="3">
    <location>
        <position position="51"/>
    </location>
</feature>
<dbReference type="Pfam" id="PF00158">
    <property type="entry name" value="Sigma54_activat"/>
    <property type="match status" value="1"/>
</dbReference>
<protein>
    <submittedName>
        <fullName evidence="6">Sigma-54-dependent Fis family transcriptional regulator</fullName>
    </submittedName>
</protein>
<dbReference type="FunFam" id="3.40.50.300:FF:000006">
    <property type="entry name" value="DNA-binding transcriptional regulator NtrC"/>
    <property type="match status" value="1"/>
</dbReference>
<dbReference type="Gene3D" id="3.40.50.2300">
    <property type="match status" value="1"/>
</dbReference>
<dbReference type="InterPro" id="IPR025662">
    <property type="entry name" value="Sigma_54_int_dom_ATP-bd_1"/>
</dbReference>
<dbReference type="InterPro" id="IPR011006">
    <property type="entry name" value="CheY-like_superfamily"/>
</dbReference>
<dbReference type="GO" id="GO:0000160">
    <property type="term" value="P:phosphorelay signal transduction system"/>
    <property type="evidence" value="ECO:0007669"/>
    <property type="project" value="InterPro"/>
</dbReference>
<dbReference type="PROSITE" id="PS50045">
    <property type="entry name" value="SIGMA54_INTERACT_4"/>
    <property type="match status" value="1"/>
</dbReference>
<evidence type="ECO:0000256" key="2">
    <source>
        <dbReference type="ARBA" id="ARBA00022840"/>
    </source>
</evidence>
<dbReference type="InterPro" id="IPR002078">
    <property type="entry name" value="Sigma_54_int"/>
</dbReference>